<dbReference type="Pfam" id="PF08484">
    <property type="entry name" value="Methyltransf_14"/>
    <property type="match status" value="1"/>
</dbReference>
<dbReference type="PANTHER" id="PTHR43861:SF5">
    <property type="entry name" value="BLL5978 PROTEIN"/>
    <property type="match status" value="1"/>
</dbReference>
<comment type="caution">
    <text evidence="3">The sequence shown here is derived from an EMBL/GenBank/DDBJ whole genome shotgun (WGS) entry which is preliminary data.</text>
</comment>
<evidence type="ECO:0000259" key="1">
    <source>
        <dbReference type="Pfam" id="PF08421"/>
    </source>
</evidence>
<dbReference type="Gene3D" id="3.40.50.150">
    <property type="entry name" value="Vaccinia Virus protein VP39"/>
    <property type="match status" value="1"/>
</dbReference>
<dbReference type="Gene3D" id="6.20.50.110">
    <property type="entry name" value="Methyltransferase, zinc-binding domain"/>
    <property type="match status" value="1"/>
</dbReference>
<reference evidence="3" key="1">
    <citation type="journal article" date="2014" name="Int. J. Syst. Evol. Microbiol.">
        <title>Complete genome of a new Firmicutes species belonging to the dominant human colonic microbiota ('Ruminococcus bicirculans') reveals two chromosomes and a selective capacity to utilize plant glucans.</title>
        <authorList>
            <consortium name="NISC Comparative Sequencing Program"/>
            <person name="Wegmann U."/>
            <person name="Louis P."/>
            <person name="Goesmann A."/>
            <person name="Henrissat B."/>
            <person name="Duncan S.H."/>
            <person name="Flint H.J."/>
        </authorList>
    </citation>
    <scope>NUCLEOTIDE SEQUENCE</scope>
    <source>
        <strain evidence="3">NBRC 103408</strain>
    </source>
</reference>
<dbReference type="PANTHER" id="PTHR43861">
    <property type="entry name" value="TRANS-ACONITATE 2-METHYLTRANSFERASE-RELATED"/>
    <property type="match status" value="1"/>
</dbReference>
<reference evidence="3" key="2">
    <citation type="submission" date="2023-01" db="EMBL/GenBank/DDBJ databases">
        <title>Draft genome sequence of Sneathiella chinensis strain NBRC 103408.</title>
        <authorList>
            <person name="Sun Q."/>
            <person name="Mori K."/>
        </authorList>
    </citation>
    <scope>NUCLEOTIDE SEQUENCE</scope>
    <source>
        <strain evidence="3">NBRC 103408</strain>
    </source>
</reference>
<feature type="domain" description="Methyltransferase putative zinc binding" evidence="1">
    <location>
        <begin position="21"/>
        <end position="82"/>
    </location>
</feature>
<dbReference type="SUPFAM" id="SSF53335">
    <property type="entry name" value="S-adenosyl-L-methionine-dependent methyltransferases"/>
    <property type="match status" value="1"/>
</dbReference>
<feature type="domain" description="C-methyltransferase" evidence="2">
    <location>
        <begin position="263"/>
        <end position="417"/>
    </location>
</feature>
<dbReference type="InterPro" id="IPR029063">
    <property type="entry name" value="SAM-dependent_MTases_sf"/>
</dbReference>
<accession>A0ABQ5U7K7</accession>
<evidence type="ECO:0000313" key="4">
    <source>
        <dbReference type="Proteomes" id="UP001161409"/>
    </source>
</evidence>
<protein>
    <submittedName>
        <fullName evidence="3">NDP-hexose 3-C-methyltransferase</fullName>
    </submittedName>
</protein>
<sequence length="431" mass="47606">MNEMTFNGQTLLPETTVIDRCRSCQSDHLTDIQYFGETPLADKLVRHDQLAYPQYRAPLTLTQCTDCGLAQIRETVSPDILFGGDYPYYSSVSPALLRHFGRSAENLIAKRKLDRNSLVVEAASNDGYMLKVFADHGIPVLGIDPASGPAAVANANGIHTLNTFFTADLARQLADEGKQADLFLANNVLAHVPDLNGFVAGIATILKPDGQAVIEAPYLKDLVDHCEFDTIYHQHLCYFSLSSLIPLFERHGLHLNDVDHTDIHGGSLRLYISGGEGQSSTLRDMLAEERTCHITRPAYFTAFKDRLSTIKTDLHILLDGLKATHARIAGYGAAAKATTLLHYLDIEDGYLDCVLDRNENKQGWFMPGTALEIRHPDWLADNPPDYVMILAWNFANEIMKDQSRFAGQGGQFILPVPTPGIVNGPVQNKSL</sequence>
<dbReference type="InterPro" id="IPR013691">
    <property type="entry name" value="MeTrfase_14"/>
</dbReference>
<gene>
    <name evidence="3" type="ORF">GCM10007924_31200</name>
</gene>
<name>A0ABQ5U7K7_9PROT</name>
<evidence type="ECO:0000313" key="3">
    <source>
        <dbReference type="EMBL" id="GLQ07898.1"/>
    </source>
</evidence>
<dbReference type="InterPro" id="IPR013630">
    <property type="entry name" value="Methyltransf_Zn-bd_dom_put"/>
</dbReference>
<dbReference type="Gene3D" id="6.10.250.3100">
    <property type="match status" value="1"/>
</dbReference>
<evidence type="ECO:0000259" key="2">
    <source>
        <dbReference type="Pfam" id="PF08484"/>
    </source>
</evidence>
<dbReference type="RefSeq" id="WP_206374729.1">
    <property type="nucleotide sequence ID" value="NZ_BSNF01000010.1"/>
</dbReference>
<proteinExistence type="predicted"/>
<dbReference type="Proteomes" id="UP001161409">
    <property type="component" value="Unassembled WGS sequence"/>
</dbReference>
<dbReference type="InterPro" id="IPR038576">
    <property type="entry name" value="Methyltransf_Zn-bd_dom_put_sf"/>
</dbReference>
<keyword evidence="4" id="KW-1185">Reference proteome</keyword>
<dbReference type="Pfam" id="PF13489">
    <property type="entry name" value="Methyltransf_23"/>
    <property type="match status" value="1"/>
</dbReference>
<dbReference type="Pfam" id="PF08421">
    <property type="entry name" value="Methyltransf_13"/>
    <property type="match status" value="1"/>
</dbReference>
<dbReference type="Gene3D" id="3.40.50.720">
    <property type="entry name" value="NAD(P)-binding Rossmann-like Domain"/>
    <property type="match status" value="1"/>
</dbReference>
<organism evidence="3 4">
    <name type="scientific">Sneathiella chinensis</name>
    <dbReference type="NCBI Taxonomy" id="349750"/>
    <lineage>
        <taxon>Bacteria</taxon>
        <taxon>Pseudomonadati</taxon>
        <taxon>Pseudomonadota</taxon>
        <taxon>Alphaproteobacteria</taxon>
        <taxon>Sneathiellales</taxon>
        <taxon>Sneathiellaceae</taxon>
        <taxon>Sneathiella</taxon>
    </lineage>
</organism>
<dbReference type="EMBL" id="BSNF01000010">
    <property type="protein sequence ID" value="GLQ07898.1"/>
    <property type="molecule type" value="Genomic_DNA"/>
</dbReference>